<evidence type="ECO:0000313" key="2">
    <source>
        <dbReference type="Proteomes" id="UP000050465"/>
    </source>
</evidence>
<sequence>MSDLDRLQADVTSLPEEVQQTVIEFVSFLKQRHQTSQRQSPQPITFDNQPFVGMWRDRPEMQDSVAWVRQTRTQQWQR</sequence>
<comment type="caution">
    <text evidence="1">The sequence shown here is derived from an EMBL/GenBank/DDBJ whole genome shotgun (WGS) entry which is preliminary data.</text>
</comment>
<dbReference type="STRING" id="1666911.HLUCCA11_20600"/>
<reference evidence="1 2" key="1">
    <citation type="submission" date="2015-09" db="EMBL/GenBank/DDBJ databases">
        <title>Identification and resolution of microdiversity through metagenomic sequencing of parallel consortia.</title>
        <authorList>
            <person name="Nelson W.C."/>
            <person name="Romine M.F."/>
            <person name="Lindemann S.R."/>
        </authorList>
    </citation>
    <scope>NUCLEOTIDE SEQUENCE [LARGE SCALE GENOMIC DNA]</scope>
    <source>
        <strain evidence="1">Ana</strain>
    </source>
</reference>
<proteinExistence type="predicted"/>
<dbReference type="EMBL" id="LJZR01000046">
    <property type="protein sequence ID" value="KPQ32787.1"/>
    <property type="molecule type" value="Genomic_DNA"/>
</dbReference>
<accession>A0A0P8BVA9</accession>
<evidence type="ECO:0000313" key="1">
    <source>
        <dbReference type="EMBL" id="KPQ32787.1"/>
    </source>
</evidence>
<gene>
    <name evidence="1" type="ORF">HLUCCA11_20600</name>
</gene>
<name>A0A0P8BVA9_9CYAN</name>
<dbReference type="Proteomes" id="UP000050465">
    <property type="component" value="Unassembled WGS sequence"/>
</dbReference>
<organism evidence="1 2">
    <name type="scientific">Phormidesmis priestleyi Ana</name>
    <dbReference type="NCBI Taxonomy" id="1666911"/>
    <lineage>
        <taxon>Bacteria</taxon>
        <taxon>Bacillati</taxon>
        <taxon>Cyanobacteriota</taxon>
        <taxon>Cyanophyceae</taxon>
        <taxon>Leptolyngbyales</taxon>
        <taxon>Leptolyngbyaceae</taxon>
        <taxon>Phormidesmis</taxon>
    </lineage>
</organism>
<dbReference type="AlphaFoldDB" id="A0A0P8BVA9"/>
<protein>
    <submittedName>
        <fullName evidence="1">Uncharacterized protein</fullName>
    </submittedName>
</protein>